<keyword evidence="1" id="KW-0812">Transmembrane</keyword>
<dbReference type="Proteomes" id="UP000477083">
    <property type="component" value="Unassembled WGS sequence"/>
</dbReference>
<reference evidence="2 3" key="1">
    <citation type="submission" date="2020-01" db="EMBL/GenBank/DDBJ databases">
        <title>Frigidibacter albus SP32T (=CGMCC 1.13995T).</title>
        <authorList>
            <person name="Liao X."/>
        </authorList>
    </citation>
    <scope>NUCLEOTIDE SEQUENCE [LARGE SCALE GENOMIC DNA]</scope>
    <source>
        <strain evidence="2 3">SP32</strain>
    </source>
</reference>
<accession>A0A6L8VC12</accession>
<sequence>MSLLRLTYLALAIAGTVLPMRHYLDWLSANGWSLGGMIDAWFVNAATTGMVWDLMIAAIALIVWALAEIWVRRNWIALLALPATVCIGVSCGLPLYLFLRSGRVS</sequence>
<dbReference type="Pfam" id="PF11196">
    <property type="entry name" value="DUF2834"/>
    <property type="match status" value="1"/>
</dbReference>
<keyword evidence="3" id="KW-1185">Reference proteome</keyword>
<dbReference type="RefSeq" id="WP_161342833.1">
    <property type="nucleotide sequence ID" value="NZ_BMGW01000001.1"/>
</dbReference>
<protein>
    <submittedName>
        <fullName evidence="2">DUF2834 domain-containing protein</fullName>
    </submittedName>
</protein>
<evidence type="ECO:0000313" key="2">
    <source>
        <dbReference type="EMBL" id="MZQ87857.1"/>
    </source>
</evidence>
<evidence type="ECO:0000256" key="1">
    <source>
        <dbReference type="SAM" id="Phobius"/>
    </source>
</evidence>
<feature type="transmembrane region" description="Helical" evidence="1">
    <location>
        <begin position="78"/>
        <end position="99"/>
    </location>
</feature>
<dbReference type="AlphaFoldDB" id="A0A6L8VC12"/>
<name>A0A6L8VC12_9RHOB</name>
<keyword evidence="1" id="KW-1133">Transmembrane helix</keyword>
<feature type="transmembrane region" description="Helical" evidence="1">
    <location>
        <begin position="43"/>
        <end position="66"/>
    </location>
</feature>
<organism evidence="2 3">
    <name type="scientific">Frigidibacter albus</name>
    <dbReference type="NCBI Taxonomy" id="1465486"/>
    <lineage>
        <taxon>Bacteria</taxon>
        <taxon>Pseudomonadati</taxon>
        <taxon>Pseudomonadota</taxon>
        <taxon>Alphaproteobacteria</taxon>
        <taxon>Rhodobacterales</taxon>
        <taxon>Paracoccaceae</taxon>
        <taxon>Frigidibacter</taxon>
    </lineage>
</organism>
<evidence type="ECO:0000313" key="3">
    <source>
        <dbReference type="Proteomes" id="UP000477083"/>
    </source>
</evidence>
<keyword evidence="1" id="KW-0472">Membrane</keyword>
<dbReference type="EMBL" id="WWNR01000001">
    <property type="protein sequence ID" value="MZQ87857.1"/>
    <property type="molecule type" value="Genomic_DNA"/>
</dbReference>
<comment type="caution">
    <text evidence="2">The sequence shown here is derived from an EMBL/GenBank/DDBJ whole genome shotgun (WGS) entry which is preliminary data.</text>
</comment>
<dbReference type="InterPro" id="IPR021362">
    <property type="entry name" value="DUF2834"/>
</dbReference>
<gene>
    <name evidence="2" type="ORF">GS660_01945</name>
</gene>
<proteinExistence type="predicted"/>
<dbReference type="OrthoDB" id="2619901at2"/>